<evidence type="ECO:0000256" key="1">
    <source>
        <dbReference type="SAM" id="MobiDB-lite"/>
    </source>
</evidence>
<dbReference type="Proteomes" id="UP000584325">
    <property type="component" value="Unassembled WGS sequence"/>
</dbReference>
<accession>A0A4P8HQB4</accession>
<feature type="domain" description="PRC-barrel" evidence="2">
    <location>
        <begin position="24"/>
        <end position="99"/>
    </location>
</feature>
<dbReference type="AlphaFoldDB" id="A0A4P8HQB4"/>
<dbReference type="PANTHER" id="PTHR36505:SF1">
    <property type="entry name" value="BLR1072 PROTEIN"/>
    <property type="match status" value="1"/>
</dbReference>
<dbReference type="RefSeq" id="WP_137314195.1">
    <property type="nucleotide sequence ID" value="NZ_CP040017.1"/>
</dbReference>
<evidence type="ECO:0000313" key="6">
    <source>
        <dbReference type="Proteomes" id="UP000584325"/>
    </source>
</evidence>
<organism evidence="3 6">
    <name type="scientific">Pseudoduganella umbonata</name>
    <dbReference type="NCBI Taxonomy" id="864828"/>
    <lineage>
        <taxon>Bacteria</taxon>
        <taxon>Pseudomonadati</taxon>
        <taxon>Pseudomonadota</taxon>
        <taxon>Betaproteobacteria</taxon>
        <taxon>Burkholderiales</taxon>
        <taxon>Oxalobacteraceae</taxon>
        <taxon>Telluria group</taxon>
        <taxon>Pseudoduganella</taxon>
    </lineage>
</organism>
<evidence type="ECO:0000313" key="3">
    <source>
        <dbReference type="EMBL" id="MBB3224283.1"/>
    </source>
</evidence>
<dbReference type="Gene3D" id="2.30.30.240">
    <property type="entry name" value="PRC-barrel domain"/>
    <property type="match status" value="1"/>
</dbReference>
<dbReference type="InterPro" id="IPR011033">
    <property type="entry name" value="PRC_barrel-like_sf"/>
</dbReference>
<proteinExistence type="predicted"/>
<sequence length="167" mass="17764">MSFERDGYGNYVDQGHQGPGPRLMGADTLIGDHVHNMQDEHLGTVKEIMLDMQSGQVAYVVMASGGVLTIGEKLFAIPWEALALDTANHQLRLNIDKDRIENAPGFDKDRWPDMANSAWAAEIHSYYGTSGGTGSSAISRSTGSSSSTSSTSSTGSSPLGQDSGRVL</sequence>
<evidence type="ECO:0000313" key="4">
    <source>
        <dbReference type="EMBL" id="QCP11336.1"/>
    </source>
</evidence>
<reference evidence="3 6" key="2">
    <citation type="submission" date="2020-08" db="EMBL/GenBank/DDBJ databases">
        <title>Genomic Encyclopedia of Type Strains, Phase III (KMG-III): the genomes of soil and plant-associated and newly described type strains.</title>
        <authorList>
            <person name="Whitman W."/>
        </authorList>
    </citation>
    <scope>NUCLEOTIDE SEQUENCE [LARGE SCALE GENOMIC DNA]</scope>
    <source>
        <strain evidence="3 6">CECT 7753</strain>
    </source>
</reference>
<feature type="compositionally biased region" description="Low complexity" evidence="1">
    <location>
        <begin position="135"/>
        <end position="157"/>
    </location>
</feature>
<dbReference type="InterPro" id="IPR027275">
    <property type="entry name" value="PRC-brl_dom"/>
</dbReference>
<evidence type="ECO:0000313" key="5">
    <source>
        <dbReference type="Proteomes" id="UP000298763"/>
    </source>
</evidence>
<dbReference type="EMBL" id="JACHXS010000012">
    <property type="protein sequence ID" value="MBB3224283.1"/>
    <property type="molecule type" value="Genomic_DNA"/>
</dbReference>
<dbReference type="OrthoDB" id="286778at2"/>
<dbReference type="PANTHER" id="PTHR36505">
    <property type="entry name" value="BLR1072 PROTEIN"/>
    <property type="match status" value="1"/>
</dbReference>
<feature type="region of interest" description="Disordered" evidence="1">
    <location>
        <begin position="131"/>
        <end position="167"/>
    </location>
</feature>
<dbReference type="EMBL" id="CP040017">
    <property type="protein sequence ID" value="QCP11336.1"/>
    <property type="molecule type" value="Genomic_DNA"/>
</dbReference>
<reference evidence="4 5" key="1">
    <citation type="submission" date="2019-05" db="EMBL/GenBank/DDBJ databases">
        <title>Draft Genome Sequences of Six Type Strains of the Genus Massilia.</title>
        <authorList>
            <person name="Miess H."/>
            <person name="Frediansyhah A."/>
            <person name="Gross H."/>
        </authorList>
    </citation>
    <scope>NUCLEOTIDE SEQUENCE [LARGE SCALE GENOMIC DNA]</scope>
    <source>
        <strain evidence="4 5">DSMZ 26121</strain>
    </source>
</reference>
<name>A0A4P8HQB4_9BURK</name>
<keyword evidence="5" id="KW-1185">Reference proteome</keyword>
<protein>
    <submittedName>
        <fullName evidence="4">PRC-barrel domain containing protein</fullName>
    </submittedName>
    <submittedName>
        <fullName evidence="3">Sporulation protein YlmC with PRC-barrel domain</fullName>
    </submittedName>
</protein>
<dbReference type="Pfam" id="PF05239">
    <property type="entry name" value="PRC"/>
    <property type="match status" value="1"/>
</dbReference>
<dbReference type="SUPFAM" id="SSF50346">
    <property type="entry name" value="PRC-barrel domain"/>
    <property type="match status" value="1"/>
</dbReference>
<dbReference type="Proteomes" id="UP000298763">
    <property type="component" value="Chromosome"/>
</dbReference>
<gene>
    <name evidence="4" type="ORF">FCL38_13630</name>
    <name evidence="3" type="ORF">FHS02_005147</name>
</gene>
<evidence type="ECO:0000259" key="2">
    <source>
        <dbReference type="Pfam" id="PF05239"/>
    </source>
</evidence>